<evidence type="ECO:0000313" key="2">
    <source>
        <dbReference type="Proteomes" id="UP001501570"/>
    </source>
</evidence>
<organism evidence="1 2">
    <name type="scientific">Rugosimonospora acidiphila</name>
    <dbReference type="NCBI Taxonomy" id="556531"/>
    <lineage>
        <taxon>Bacteria</taxon>
        <taxon>Bacillati</taxon>
        <taxon>Actinomycetota</taxon>
        <taxon>Actinomycetes</taxon>
        <taxon>Micromonosporales</taxon>
        <taxon>Micromonosporaceae</taxon>
        <taxon>Rugosimonospora</taxon>
    </lineage>
</organism>
<name>A0ABP9S2T8_9ACTN</name>
<dbReference type="EMBL" id="BAABJQ010000013">
    <property type="protein sequence ID" value="GAA5190163.1"/>
    <property type="molecule type" value="Genomic_DNA"/>
</dbReference>
<sequence>MTINAPDGGTRVLLGDIEGPNSVAGRRSEALVEFTDPRFDGATSTLTYPLPACGNICGEVCSMKGNTKIGCSTWRAENLT</sequence>
<reference evidence="2" key="1">
    <citation type="journal article" date="2019" name="Int. J. Syst. Evol. Microbiol.">
        <title>The Global Catalogue of Microorganisms (GCM) 10K type strain sequencing project: providing services to taxonomists for standard genome sequencing and annotation.</title>
        <authorList>
            <consortium name="The Broad Institute Genomics Platform"/>
            <consortium name="The Broad Institute Genome Sequencing Center for Infectious Disease"/>
            <person name="Wu L."/>
            <person name="Ma J."/>
        </authorList>
    </citation>
    <scope>NUCLEOTIDE SEQUENCE [LARGE SCALE GENOMIC DNA]</scope>
    <source>
        <strain evidence="2">JCM 18304</strain>
    </source>
</reference>
<protein>
    <submittedName>
        <fullName evidence="1">Uncharacterized protein</fullName>
    </submittedName>
</protein>
<proteinExistence type="predicted"/>
<dbReference type="RefSeq" id="WP_345632472.1">
    <property type="nucleotide sequence ID" value="NZ_BAABJQ010000013.1"/>
</dbReference>
<gene>
    <name evidence="1" type="ORF">GCM10023322_44670</name>
</gene>
<comment type="caution">
    <text evidence="1">The sequence shown here is derived from an EMBL/GenBank/DDBJ whole genome shotgun (WGS) entry which is preliminary data.</text>
</comment>
<keyword evidence="2" id="KW-1185">Reference proteome</keyword>
<dbReference type="Proteomes" id="UP001501570">
    <property type="component" value="Unassembled WGS sequence"/>
</dbReference>
<evidence type="ECO:0000313" key="1">
    <source>
        <dbReference type="EMBL" id="GAA5190163.1"/>
    </source>
</evidence>
<accession>A0ABP9S2T8</accession>